<dbReference type="InterPro" id="IPR051786">
    <property type="entry name" value="ASN_synthetase/amidase"/>
</dbReference>
<proteinExistence type="inferred from homology"/>
<dbReference type="Pfam" id="PF00733">
    <property type="entry name" value="Asn_synthase"/>
    <property type="match status" value="1"/>
</dbReference>
<dbReference type="Proteomes" id="UP000807785">
    <property type="component" value="Unassembled WGS sequence"/>
</dbReference>
<evidence type="ECO:0000256" key="7">
    <source>
        <dbReference type="ARBA" id="ARBA00048741"/>
    </source>
</evidence>
<protein>
    <recommendedName>
        <fullName evidence="3">asparagine synthase (glutamine-hydrolyzing)</fullName>
        <ecNumber evidence="3">6.3.5.4</ecNumber>
    </recommendedName>
</protein>
<comment type="similarity">
    <text evidence="2">Belongs to the asparagine synthetase family.</text>
</comment>
<evidence type="ECO:0000256" key="1">
    <source>
        <dbReference type="ARBA" id="ARBA00005187"/>
    </source>
</evidence>
<dbReference type="GO" id="GO:0006529">
    <property type="term" value="P:asparagine biosynthetic process"/>
    <property type="evidence" value="ECO:0007669"/>
    <property type="project" value="UniProtKB-KW"/>
</dbReference>
<dbReference type="EC" id="6.3.5.4" evidence="3"/>
<feature type="site" description="Important for beta-aspartyl-AMP intermediate formation" evidence="10">
    <location>
        <position position="363"/>
    </location>
</feature>
<dbReference type="InterPro" id="IPR014729">
    <property type="entry name" value="Rossmann-like_a/b/a_fold"/>
</dbReference>
<dbReference type="GO" id="GO:0005524">
    <property type="term" value="F:ATP binding"/>
    <property type="evidence" value="ECO:0007669"/>
    <property type="project" value="UniProtKB-KW"/>
</dbReference>
<dbReference type="InterPro" id="IPR033738">
    <property type="entry name" value="AsnB_N"/>
</dbReference>
<dbReference type="InterPro" id="IPR029055">
    <property type="entry name" value="Ntn_hydrolases_N"/>
</dbReference>
<comment type="caution">
    <text evidence="12">The sequence shown here is derived from an EMBL/GenBank/DDBJ whole genome shotgun (WGS) entry which is preliminary data.</text>
</comment>
<dbReference type="PANTHER" id="PTHR43284:SF1">
    <property type="entry name" value="ASPARAGINE SYNTHETASE"/>
    <property type="match status" value="1"/>
</dbReference>
<dbReference type="PROSITE" id="PS51278">
    <property type="entry name" value="GATASE_TYPE_2"/>
    <property type="match status" value="1"/>
</dbReference>
<feature type="active site" description="For GATase activity" evidence="8">
    <location>
        <position position="2"/>
    </location>
</feature>
<dbReference type="InterPro" id="IPR006426">
    <property type="entry name" value="Asn_synth_AEB"/>
</dbReference>
<accession>A0A9D7HQU4</accession>
<dbReference type="PANTHER" id="PTHR43284">
    <property type="entry name" value="ASPARAGINE SYNTHETASE (GLUTAMINE-HYDROLYZING)"/>
    <property type="match status" value="1"/>
</dbReference>
<dbReference type="SUPFAM" id="SSF56235">
    <property type="entry name" value="N-terminal nucleophile aminohydrolases (Ntn hydrolases)"/>
    <property type="match status" value="1"/>
</dbReference>
<evidence type="ECO:0000259" key="11">
    <source>
        <dbReference type="PROSITE" id="PS51278"/>
    </source>
</evidence>
<dbReference type="AlphaFoldDB" id="A0A9D7HQU4"/>
<keyword evidence="12" id="KW-0436">Ligase</keyword>
<keyword evidence="8" id="KW-0028">Amino-acid biosynthesis</keyword>
<keyword evidence="5 9" id="KW-0067">ATP-binding</keyword>
<comment type="pathway">
    <text evidence="1">Amino-acid biosynthesis; L-asparagine biosynthesis; L-asparagine from L-aspartate (L-Gln route): step 1/1.</text>
</comment>
<feature type="binding site" evidence="9">
    <location>
        <position position="100"/>
    </location>
    <ligand>
        <name>L-glutamine</name>
        <dbReference type="ChEBI" id="CHEBI:58359"/>
    </ligand>
</feature>
<comment type="catalytic activity">
    <reaction evidence="7">
        <text>L-aspartate + L-glutamine + ATP + H2O = L-asparagine + L-glutamate + AMP + diphosphate + H(+)</text>
        <dbReference type="Rhea" id="RHEA:12228"/>
        <dbReference type="ChEBI" id="CHEBI:15377"/>
        <dbReference type="ChEBI" id="CHEBI:15378"/>
        <dbReference type="ChEBI" id="CHEBI:29985"/>
        <dbReference type="ChEBI" id="CHEBI:29991"/>
        <dbReference type="ChEBI" id="CHEBI:30616"/>
        <dbReference type="ChEBI" id="CHEBI:33019"/>
        <dbReference type="ChEBI" id="CHEBI:58048"/>
        <dbReference type="ChEBI" id="CHEBI:58359"/>
        <dbReference type="ChEBI" id="CHEBI:456215"/>
        <dbReference type="EC" id="6.3.5.4"/>
    </reaction>
</comment>
<name>A0A9D7HQU4_9PROT</name>
<evidence type="ECO:0000256" key="6">
    <source>
        <dbReference type="ARBA" id="ARBA00022962"/>
    </source>
</evidence>
<reference evidence="12" key="1">
    <citation type="submission" date="2020-10" db="EMBL/GenBank/DDBJ databases">
        <title>Connecting structure to function with the recovery of over 1000 high-quality activated sludge metagenome-assembled genomes encoding full-length rRNA genes using long-read sequencing.</title>
        <authorList>
            <person name="Singleton C.M."/>
            <person name="Petriglieri F."/>
            <person name="Kristensen J.M."/>
            <person name="Kirkegaard R.H."/>
            <person name="Michaelsen T.Y."/>
            <person name="Andersen M.H."/>
            <person name="Karst S.M."/>
            <person name="Dueholm M.S."/>
            <person name="Nielsen P.H."/>
            <person name="Albertsen M."/>
        </authorList>
    </citation>
    <scope>NUCLEOTIDE SEQUENCE</scope>
    <source>
        <strain evidence="12">Bjer_18-Q3-R1-45_BAT3C.347</strain>
    </source>
</reference>
<evidence type="ECO:0000256" key="8">
    <source>
        <dbReference type="PIRSR" id="PIRSR001589-1"/>
    </source>
</evidence>
<keyword evidence="4 9" id="KW-0547">Nucleotide-binding</keyword>
<evidence type="ECO:0000313" key="12">
    <source>
        <dbReference type="EMBL" id="MBK6972791.1"/>
    </source>
</evidence>
<evidence type="ECO:0000256" key="10">
    <source>
        <dbReference type="PIRSR" id="PIRSR001589-3"/>
    </source>
</evidence>
<gene>
    <name evidence="12" type="primary">asnB</name>
    <name evidence="12" type="ORF">IPH26_07480</name>
</gene>
<dbReference type="SUPFAM" id="SSF52402">
    <property type="entry name" value="Adenine nucleotide alpha hydrolases-like"/>
    <property type="match status" value="1"/>
</dbReference>
<feature type="domain" description="Glutamine amidotransferase type-2" evidence="11">
    <location>
        <begin position="2"/>
        <end position="213"/>
    </location>
</feature>
<dbReference type="CDD" id="cd00712">
    <property type="entry name" value="AsnB"/>
    <property type="match status" value="1"/>
</dbReference>
<organism evidence="12 13">
    <name type="scientific">Candidatus Methylophosphatis roskildensis</name>
    <dbReference type="NCBI Taxonomy" id="2899263"/>
    <lineage>
        <taxon>Bacteria</taxon>
        <taxon>Pseudomonadati</taxon>
        <taxon>Pseudomonadota</taxon>
        <taxon>Betaproteobacteria</taxon>
        <taxon>Nitrosomonadales</taxon>
        <taxon>Sterolibacteriaceae</taxon>
        <taxon>Candidatus Methylophosphatis</taxon>
    </lineage>
</organism>
<dbReference type="EMBL" id="JADJEV010000003">
    <property type="protein sequence ID" value="MBK6972791.1"/>
    <property type="molecule type" value="Genomic_DNA"/>
</dbReference>
<evidence type="ECO:0000256" key="5">
    <source>
        <dbReference type="ARBA" id="ARBA00022840"/>
    </source>
</evidence>
<evidence type="ECO:0000256" key="9">
    <source>
        <dbReference type="PIRSR" id="PIRSR001589-2"/>
    </source>
</evidence>
<evidence type="ECO:0000313" key="13">
    <source>
        <dbReference type="Proteomes" id="UP000807785"/>
    </source>
</evidence>
<dbReference type="NCBIfam" id="TIGR01536">
    <property type="entry name" value="asn_synth_AEB"/>
    <property type="match status" value="1"/>
</dbReference>
<sequence>MCGIAGFVGFKGSNEEAGLRVRAMCDAIVHRGPDADGYHVNDGVALGMRRLSIIDVGGGRQPISNEDGSIIVVFNGEIYNHHALRRELEASGHRFRTRSDTEVLVHLYEDLDVEMVSRLHGMFAFAIWDSRNRKLLIARDRTGMKPLSYLESPNGLEFCSELRSLWALDSSRLRVSPNAVMKYLAFGYVPDPSSIFEDVRKLPPGSYLVWSAKKGAEVRRYWTPPRPEDQAIDERDLVAILRAKLDAAVASHLEAEVPLGAFLSGGLDSSTVVALMSRHASGRVRTFSVGFAEEKYDESAAARAVAAELGTDHTELIVRPNVAEMFETIAAMFDEPFADSSAIPTFLVAQLARQSVTVALSGDGGDELFGGYTRYRETLGRSGGDGCVLAGLISALGLMLPHIFPGRNRLVDFGRSKWGRYAATVAQPVRLNEGGVARADQPGAGAYIADQLRHRFPLERSEDFAAAMMLVDLETYLPGDILTKVDRTSMAVSLEARVPLLDFDLVDFALRIPGNGRVTKGESKRLFRRAIQGIVPDSVLSRPKQGFEIPLGRWFRGPLRYRIEALREPSPGLRQYVDVGATRRLVFEHAIGRRDHSALLWRLIMLDCWLAKLSQGRLGCPPALPELAVR</sequence>
<evidence type="ECO:0000256" key="2">
    <source>
        <dbReference type="ARBA" id="ARBA00005752"/>
    </source>
</evidence>
<feature type="binding site" evidence="9">
    <location>
        <begin position="361"/>
        <end position="362"/>
    </location>
    <ligand>
        <name>ATP</name>
        <dbReference type="ChEBI" id="CHEBI:30616"/>
    </ligand>
</feature>
<evidence type="ECO:0000256" key="3">
    <source>
        <dbReference type="ARBA" id="ARBA00012737"/>
    </source>
</evidence>
<dbReference type="GO" id="GO:0005829">
    <property type="term" value="C:cytosol"/>
    <property type="evidence" value="ECO:0007669"/>
    <property type="project" value="TreeGrafter"/>
</dbReference>
<dbReference type="CDD" id="cd01991">
    <property type="entry name" value="Asn_synthase_B_C"/>
    <property type="match status" value="1"/>
</dbReference>
<dbReference type="InterPro" id="IPR017932">
    <property type="entry name" value="GATase_2_dom"/>
</dbReference>
<dbReference type="InterPro" id="IPR001962">
    <property type="entry name" value="Asn_synthase"/>
</dbReference>
<dbReference type="Pfam" id="PF13537">
    <property type="entry name" value="GATase_7"/>
    <property type="match status" value="1"/>
</dbReference>
<keyword evidence="6 8" id="KW-0315">Glutamine amidotransferase</keyword>
<dbReference type="Gene3D" id="3.60.20.10">
    <property type="entry name" value="Glutamine Phosphoribosylpyrophosphate, subunit 1, domain 1"/>
    <property type="match status" value="1"/>
</dbReference>
<dbReference type="Gene3D" id="3.40.50.620">
    <property type="entry name" value="HUPs"/>
    <property type="match status" value="1"/>
</dbReference>
<keyword evidence="8" id="KW-0061">Asparagine biosynthesis</keyword>
<feature type="binding site" evidence="9">
    <location>
        <position position="289"/>
    </location>
    <ligand>
        <name>ATP</name>
        <dbReference type="ChEBI" id="CHEBI:30616"/>
    </ligand>
</feature>
<dbReference type="GO" id="GO:0004066">
    <property type="term" value="F:asparagine synthase (glutamine-hydrolyzing) activity"/>
    <property type="evidence" value="ECO:0007669"/>
    <property type="project" value="UniProtKB-EC"/>
</dbReference>
<dbReference type="PIRSF" id="PIRSF001589">
    <property type="entry name" value="Asn_synthetase_glu-h"/>
    <property type="match status" value="1"/>
</dbReference>
<evidence type="ECO:0000256" key="4">
    <source>
        <dbReference type="ARBA" id="ARBA00022741"/>
    </source>
</evidence>